<dbReference type="Proteomes" id="UP000256780">
    <property type="component" value="Chromosome CBM2587_b"/>
</dbReference>
<sequence length="97" mass="10462">MLQRISAAAAGPSAVPALAMAGAERPLHHLSLPSSLAWHRGGHASMSLPPNFANNALRVIAGRTESHHARESRCHPHCRPARARRKRQDLARRGTVA</sequence>
<feature type="compositionally biased region" description="Basic residues" evidence="1">
    <location>
        <begin position="75"/>
        <end position="87"/>
    </location>
</feature>
<evidence type="ECO:0000313" key="3">
    <source>
        <dbReference type="Proteomes" id="UP000256780"/>
    </source>
</evidence>
<accession>A0A976A800</accession>
<name>A0A976A800_9BURK</name>
<dbReference type="AlphaFoldDB" id="A0A976A800"/>
<feature type="region of interest" description="Disordered" evidence="1">
    <location>
        <begin position="64"/>
        <end position="97"/>
    </location>
</feature>
<evidence type="ECO:0000256" key="1">
    <source>
        <dbReference type="SAM" id="MobiDB-lite"/>
    </source>
</evidence>
<organism evidence="2 3">
    <name type="scientific">Cupriavidus taiwanensis</name>
    <dbReference type="NCBI Taxonomy" id="164546"/>
    <lineage>
        <taxon>Bacteria</taxon>
        <taxon>Pseudomonadati</taxon>
        <taxon>Pseudomonadota</taxon>
        <taxon>Betaproteobacteria</taxon>
        <taxon>Burkholderiales</taxon>
        <taxon>Burkholderiaceae</taxon>
        <taxon>Cupriavidus</taxon>
    </lineage>
</organism>
<dbReference type="EMBL" id="OFSQ01000038">
    <property type="protein sequence ID" value="SOY67637.1"/>
    <property type="molecule type" value="Genomic_DNA"/>
</dbReference>
<protein>
    <submittedName>
        <fullName evidence="2">Uncharacterized protein</fullName>
    </submittedName>
</protein>
<reference evidence="2 3" key="1">
    <citation type="submission" date="2018-01" db="EMBL/GenBank/DDBJ databases">
        <authorList>
            <person name="Clerissi C."/>
        </authorList>
    </citation>
    <scope>NUCLEOTIDE SEQUENCE [LARGE SCALE GENOMIC DNA]</scope>
    <source>
        <strain evidence="2">Cupriavidus sp. LMG 19464</strain>
    </source>
</reference>
<evidence type="ECO:0000313" key="2">
    <source>
        <dbReference type="EMBL" id="SOY67637.1"/>
    </source>
</evidence>
<feature type="compositionally biased region" description="Basic and acidic residues" evidence="1">
    <location>
        <begin position="64"/>
        <end position="74"/>
    </location>
</feature>
<feature type="compositionally biased region" description="Basic and acidic residues" evidence="1">
    <location>
        <begin position="88"/>
        <end position="97"/>
    </location>
</feature>
<proteinExistence type="predicted"/>
<comment type="caution">
    <text evidence="2">The sequence shown here is derived from an EMBL/GenBank/DDBJ whole genome shotgun (WGS) entry which is preliminary data.</text>
</comment>
<gene>
    <name evidence="2" type="ORF">CBM2587_B90087</name>
</gene>